<dbReference type="SUPFAM" id="SSF101386">
    <property type="entry name" value="all-alpha NTP pyrophosphatases"/>
    <property type="match status" value="1"/>
</dbReference>
<accession>A0A0M4QZC1</accession>
<sequence length="221" mass="23323">MLGIIANLREHCPWTAALTHASLTEYLLEESYELIEALEGGAASEVAGELGDVLFQVAVHARLAQESGSFNFADVARGLGDKMVRRNPHVFRPDGSLQDTFPASVAEIVATWDAVKRAERAQAPGAAGAGRADAFAGIPAALPALALAQKSLDRAERAGLPLGGGGACGDGESGMTEGELGELLFDVVRSARAQGLDAERALRHAVRAFQRPQFFTDLHNH</sequence>
<protein>
    <submittedName>
        <fullName evidence="2">Nucleotide pyrophosphohydrolase</fullName>
    </submittedName>
</protein>
<dbReference type="GO" id="GO:0046052">
    <property type="term" value="P:UTP catabolic process"/>
    <property type="evidence" value="ECO:0007669"/>
    <property type="project" value="TreeGrafter"/>
</dbReference>
<dbReference type="RefSeq" id="WP_062009235.1">
    <property type="nucleotide sequence ID" value="NZ_CP012677.1"/>
</dbReference>
<dbReference type="PANTHER" id="PTHR30522">
    <property type="entry name" value="NUCLEOSIDE TRIPHOSPHATE PYROPHOSPHOHYDROLASE"/>
    <property type="match status" value="1"/>
</dbReference>
<dbReference type="EMBL" id="CP012677">
    <property type="protein sequence ID" value="ALE93911.1"/>
    <property type="molecule type" value="Genomic_DNA"/>
</dbReference>
<dbReference type="GO" id="GO:0046047">
    <property type="term" value="P:TTP catabolic process"/>
    <property type="evidence" value="ECO:0007669"/>
    <property type="project" value="TreeGrafter"/>
</dbReference>
<dbReference type="GO" id="GO:0046076">
    <property type="term" value="P:dTTP catabolic process"/>
    <property type="evidence" value="ECO:0007669"/>
    <property type="project" value="TreeGrafter"/>
</dbReference>
<dbReference type="InterPro" id="IPR011551">
    <property type="entry name" value="NTP_PyrPHydrolase_MazG"/>
</dbReference>
<gene>
    <name evidence="2" type="ORF">AOC05_02355</name>
</gene>
<dbReference type="Proteomes" id="UP000062833">
    <property type="component" value="Chromosome"/>
</dbReference>
<keyword evidence="3" id="KW-1185">Reference proteome</keyword>
<dbReference type="KEGG" id="aaq:AOC05_02355"/>
<feature type="domain" description="NTP pyrophosphohydrolase MazG-like" evidence="1">
    <location>
        <begin position="19"/>
        <end position="91"/>
    </location>
</feature>
<proteinExistence type="predicted"/>
<dbReference type="GO" id="GO:0047429">
    <property type="term" value="F:nucleoside triphosphate diphosphatase activity"/>
    <property type="evidence" value="ECO:0007669"/>
    <property type="project" value="TreeGrafter"/>
</dbReference>
<dbReference type="CDD" id="cd11528">
    <property type="entry name" value="NTP-PPase_MazG_Nterm"/>
    <property type="match status" value="1"/>
</dbReference>
<dbReference type="Gene3D" id="1.10.287.1080">
    <property type="entry name" value="MazG-like"/>
    <property type="match status" value="2"/>
</dbReference>
<dbReference type="GO" id="GO:0006203">
    <property type="term" value="P:dGTP catabolic process"/>
    <property type="evidence" value="ECO:0007669"/>
    <property type="project" value="TreeGrafter"/>
</dbReference>
<reference evidence="3" key="1">
    <citation type="submission" date="2015-09" db="EMBL/GenBank/DDBJ databases">
        <title>Complete genome of Arthrobacter alpinus strain R3.8.</title>
        <authorList>
            <person name="See-Too W.S."/>
            <person name="Chan K.G."/>
        </authorList>
    </citation>
    <scope>NUCLEOTIDE SEQUENCE [LARGE SCALE GENOMIC DNA]</scope>
    <source>
        <strain evidence="3">R3.8</strain>
    </source>
</reference>
<dbReference type="InterPro" id="IPR048015">
    <property type="entry name" value="NTP-PPase_MazG-like_N"/>
</dbReference>
<dbReference type="GO" id="GO:0046061">
    <property type="term" value="P:dATP catabolic process"/>
    <property type="evidence" value="ECO:0007669"/>
    <property type="project" value="TreeGrafter"/>
</dbReference>
<dbReference type="PANTHER" id="PTHR30522:SF0">
    <property type="entry name" value="NUCLEOSIDE TRIPHOSPHATE PYROPHOSPHOHYDROLASE"/>
    <property type="match status" value="1"/>
</dbReference>
<dbReference type="AlphaFoldDB" id="A0A0M4QZC1"/>
<evidence type="ECO:0000313" key="3">
    <source>
        <dbReference type="Proteomes" id="UP000062833"/>
    </source>
</evidence>
<dbReference type="GO" id="GO:0046081">
    <property type="term" value="P:dUTP catabolic process"/>
    <property type="evidence" value="ECO:0007669"/>
    <property type="project" value="TreeGrafter"/>
</dbReference>
<evidence type="ECO:0000259" key="1">
    <source>
        <dbReference type="Pfam" id="PF03819"/>
    </source>
</evidence>
<organism evidence="2 3">
    <name type="scientific">Arthrobacter alpinus</name>
    <dbReference type="NCBI Taxonomy" id="656366"/>
    <lineage>
        <taxon>Bacteria</taxon>
        <taxon>Bacillati</taxon>
        <taxon>Actinomycetota</taxon>
        <taxon>Actinomycetes</taxon>
        <taxon>Micrococcales</taxon>
        <taxon>Micrococcaceae</taxon>
        <taxon>Arthrobacter</taxon>
    </lineage>
</organism>
<name>A0A0M4QZC1_9MICC</name>
<keyword evidence="2" id="KW-0378">Hydrolase</keyword>
<dbReference type="Pfam" id="PF03819">
    <property type="entry name" value="MazG"/>
    <property type="match status" value="1"/>
</dbReference>
<dbReference type="InterPro" id="IPR004518">
    <property type="entry name" value="MazG-like_dom"/>
</dbReference>
<dbReference type="PATRIC" id="fig|656366.3.peg.529"/>
<evidence type="ECO:0000313" key="2">
    <source>
        <dbReference type="EMBL" id="ALE93911.1"/>
    </source>
</evidence>